<dbReference type="AlphaFoldDB" id="A0A9D1I654"/>
<feature type="domain" description="Polymerase/histidinol phosphatase N-terminal" evidence="9">
    <location>
        <begin position="3"/>
        <end position="85"/>
    </location>
</feature>
<dbReference type="GO" id="GO:0000105">
    <property type="term" value="P:L-histidine biosynthetic process"/>
    <property type="evidence" value="ECO:0007669"/>
    <property type="project" value="UniProtKB-UniRule"/>
</dbReference>
<evidence type="ECO:0000256" key="6">
    <source>
        <dbReference type="ARBA" id="ARBA00023102"/>
    </source>
</evidence>
<keyword evidence="5 8" id="KW-0378">Hydrolase</keyword>
<sequence>MYYDMHVHSTFSTDSELEMEKGILRAIELGLTGIAFTDHLDIDYIDHEEEFQYDFQEYFRTVEAFRDKYASRLEILTAVEIGLQPHVIEATKQRIAGLHFDYKIGSTHLIKRRDPYYGTYFKEGVSKKEAYDEYLEELLGNLRLYHDFSTLGHLDYIVRYANFPDSRFYYRDHAELVDEIFRFIISKDISFEINTSTYRRQPLDRMLLLRYKELGGKLVTIGSDAHGADRIAENFSYYLEIIKDCGFPYIIHYKDGLPLQEPIR</sequence>
<dbReference type="GO" id="GO:0004401">
    <property type="term" value="F:histidinol-phosphatase activity"/>
    <property type="evidence" value="ECO:0007669"/>
    <property type="project" value="UniProtKB-UniRule"/>
</dbReference>
<accession>A0A9D1I654</accession>
<evidence type="ECO:0000256" key="2">
    <source>
        <dbReference type="ARBA" id="ARBA00009152"/>
    </source>
</evidence>
<dbReference type="SMART" id="SM00481">
    <property type="entry name" value="POLIIIAc"/>
    <property type="match status" value="1"/>
</dbReference>
<dbReference type="EC" id="3.1.3.15" evidence="3 8"/>
<dbReference type="PANTHER" id="PTHR21039:SF0">
    <property type="entry name" value="HISTIDINOL-PHOSPHATASE"/>
    <property type="match status" value="1"/>
</dbReference>
<evidence type="ECO:0000256" key="8">
    <source>
        <dbReference type="RuleBase" id="RU366003"/>
    </source>
</evidence>
<protein>
    <recommendedName>
        <fullName evidence="3 8">Histidinol-phosphatase</fullName>
        <shortName evidence="8">HolPase</shortName>
        <ecNumber evidence="3 8">3.1.3.15</ecNumber>
    </recommendedName>
</protein>
<dbReference type="Pfam" id="PF02811">
    <property type="entry name" value="PHP"/>
    <property type="match status" value="1"/>
</dbReference>
<evidence type="ECO:0000256" key="3">
    <source>
        <dbReference type="ARBA" id="ARBA00013085"/>
    </source>
</evidence>
<evidence type="ECO:0000256" key="1">
    <source>
        <dbReference type="ARBA" id="ARBA00004970"/>
    </source>
</evidence>
<keyword evidence="4 8" id="KW-0028">Amino-acid biosynthesis</keyword>
<dbReference type="PANTHER" id="PTHR21039">
    <property type="entry name" value="HISTIDINOL PHOSPHATASE-RELATED"/>
    <property type="match status" value="1"/>
</dbReference>
<evidence type="ECO:0000256" key="5">
    <source>
        <dbReference type="ARBA" id="ARBA00022801"/>
    </source>
</evidence>
<dbReference type="EMBL" id="DVMM01000007">
    <property type="protein sequence ID" value="HIU28739.1"/>
    <property type="molecule type" value="Genomic_DNA"/>
</dbReference>
<comment type="caution">
    <text evidence="10">The sequence shown here is derived from an EMBL/GenBank/DDBJ whole genome shotgun (WGS) entry which is preliminary data.</text>
</comment>
<dbReference type="InterPro" id="IPR010140">
    <property type="entry name" value="Histidinol_P_phosphatase_HisJ"/>
</dbReference>
<evidence type="ECO:0000313" key="10">
    <source>
        <dbReference type="EMBL" id="HIU28739.1"/>
    </source>
</evidence>
<comment type="pathway">
    <text evidence="1 8">Amino-acid biosynthesis; L-histidine biosynthesis; L-histidine from 5-phospho-alpha-D-ribose 1-diphosphate: step 8/9.</text>
</comment>
<dbReference type="NCBIfam" id="TIGR01856">
    <property type="entry name" value="hisJ_fam"/>
    <property type="match status" value="1"/>
</dbReference>
<keyword evidence="6 8" id="KW-0368">Histidine biosynthesis</keyword>
<dbReference type="InterPro" id="IPR003141">
    <property type="entry name" value="Pol/His_phosphatase_N"/>
</dbReference>
<evidence type="ECO:0000313" key="11">
    <source>
        <dbReference type="Proteomes" id="UP000824089"/>
    </source>
</evidence>
<evidence type="ECO:0000256" key="7">
    <source>
        <dbReference type="ARBA" id="ARBA00049158"/>
    </source>
</evidence>
<dbReference type="InterPro" id="IPR016195">
    <property type="entry name" value="Pol/histidinol_Pase-like"/>
</dbReference>
<organism evidence="10 11">
    <name type="scientific">Candidatus Egerieisoma faecipullorum</name>
    <dbReference type="NCBI Taxonomy" id="2840963"/>
    <lineage>
        <taxon>Bacteria</taxon>
        <taxon>Bacillati</taxon>
        <taxon>Bacillota</taxon>
        <taxon>Clostridia</taxon>
        <taxon>Eubacteriales</taxon>
        <taxon>Clostridiaceae</taxon>
        <taxon>Clostridiaceae incertae sedis</taxon>
        <taxon>Candidatus Egerieisoma</taxon>
    </lineage>
</organism>
<dbReference type="InterPro" id="IPR004013">
    <property type="entry name" value="PHP_dom"/>
</dbReference>
<dbReference type="Gene3D" id="3.20.20.140">
    <property type="entry name" value="Metal-dependent hydrolases"/>
    <property type="match status" value="1"/>
</dbReference>
<evidence type="ECO:0000259" key="9">
    <source>
        <dbReference type="SMART" id="SM00481"/>
    </source>
</evidence>
<evidence type="ECO:0000256" key="4">
    <source>
        <dbReference type="ARBA" id="ARBA00022605"/>
    </source>
</evidence>
<gene>
    <name evidence="10" type="ORF">IAD50_00400</name>
</gene>
<reference evidence="10" key="2">
    <citation type="journal article" date="2021" name="PeerJ">
        <title>Extensive microbial diversity within the chicken gut microbiome revealed by metagenomics and culture.</title>
        <authorList>
            <person name="Gilroy R."/>
            <person name="Ravi A."/>
            <person name="Getino M."/>
            <person name="Pursley I."/>
            <person name="Horton D.L."/>
            <person name="Alikhan N.F."/>
            <person name="Baker D."/>
            <person name="Gharbi K."/>
            <person name="Hall N."/>
            <person name="Watson M."/>
            <person name="Adriaenssens E.M."/>
            <person name="Foster-Nyarko E."/>
            <person name="Jarju S."/>
            <person name="Secka A."/>
            <person name="Antonio M."/>
            <person name="Oren A."/>
            <person name="Chaudhuri R.R."/>
            <person name="La Ragione R."/>
            <person name="Hildebrand F."/>
            <person name="Pallen M.J."/>
        </authorList>
    </citation>
    <scope>NUCLEOTIDE SEQUENCE</scope>
    <source>
        <strain evidence="10">CHK195-4489</strain>
    </source>
</reference>
<proteinExistence type="inferred from homology"/>
<dbReference type="Proteomes" id="UP000824089">
    <property type="component" value="Unassembled WGS sequence"/>
</dbReference>
<dbReference type="GO" id="GO:0005737">
    <property type="term" value="C:cytoplasm"/>
    <property type="evidence" value="ECO:0007669"/>
    <property type="project" value="TreeGrafter"/>
</dbReference>
<reference evidence="10" key="1">
    <citation type="submission" date="2020-10" db="EMBL/GenBank/DDBJ databases">
        <authorList>
            <person name="Gilroy R."/>
        </authorList>
    </citation>
    <scope>NUCLEOTIDE SEQUENCE</scope>
    <source>
        <strain evidence="10">CHK195-4489</strain>
    </source>
</reference>
<dbReference type="SUPFAM" id="SSF89550">
    <property type="entry name" value="PHP domain-like"/>
    <property type="match status" value="1"/>
</dbReference>
<comment type="catalytic activity">
    <reaction evidence="7 8">
        <text>L-histidinol phosphate + H2O = L-histidinol + phosphate</text>
        <dbReference type="Rhea" id="RHEA:14465"/>
        <dbReference type="ChEBI" id="CHEBI:15377"/>
        <dbReference type="ChEBI" id="CHEBI:43474"/>
        <dbReference type="ChEBI" id="CHEBI:57699"/>
        <dbReference type="ChEBI" id="CHEBI:57980"/>
        <dbReference type="EC" id="3.1.3.15"/>
    </reaction>
</comment>
<name>A0A9D1I654_9CLOT</name>
<comment type="similarity">
    <text evidence="2 8">Belongs to the PHP hydrolase family. HisK subfamily.</text>
</comment>